<accession>M5G6M8</accession>
<dbReference type="InterPro" id="IPR037218">
    <property type="entry name" value="PTPA_sf"/>
</dbReference>
<feature type="non-terminal residue" evidence="8">
    <location>
        <position position="1"/>
    </location>
</feature>
<dbReference type="EC" id="5.2.1.8" evidence="7"/>
<dbReference type="Pfam" id="PF03095">
    <property type="entry name" value="PTPA"/>
    <property type="match status" value="1"/>
</dbReference>
<dbReference type="GO" id="GO:0008160">
    <property type="term" value="F:protein tyrosine phosphatase activator activity"/>
    <property type="evidence" value="ECO:0007669"/>
    <property type="project" value="TreeGrafter"/>
</dbReference>
<dbReference type="GO" id="GO:0000159">
    <property type="term" value="C:protein phosphatase type 2A complex"/>
    <property type="evidence" value="ECO:0007669"/>
    <property type="project" value="TreeGrafter"/>
</dbReference>
<feature type="non-terminal residue" evidence="8">
    <location>
        <position position="288"/>
    </location>
</feature>
<dbReference type="GO" id="GO:0003755">
    <property type="term" value="F:peptidyl-prolyl cis-trans isomerase activity"/>
    <property type="evidence" value="ECO:0007669"/>
    <property type="project" value="UniProtKB-KW"/>
</dbReference>
<proteinExistence type="inferred from homology"/>
<dbReference type="RefSeq" id="XP_040631248.1">
    <property type="nucleotide sequence ID" value="XM_040774455.1"/>
</dbReference>
<dbReference type="STRING" id="1858805.M5G6M8"/>
<dbReference type="GO" id="GO:0005634">
    <property type="term" value="C:nucleus"/>
    <property type="evidence" value="ECO:0007669"/>
    <property type="project" value="TreeGrafter"/>
</dbReference>
<dbReference type="InterPro" id="IPR004327">
    <property type="entry name" value="Phstyr_phstse_ac"/>
</dbReference>
<evidence type="ECO:0000256" key="4">
    <source>
        <dbReference type="ARBA" id="ARBA00022490"/>
    </source>
</evidence>
<gene>
    <name evidence="8" type="ORF">DACRYDRAFT_39045</name>
</gene>
<dbReference type="SUPFAM" id="SSF140984">
    <property type="entry name" value="PTPA-like"/>
    <property type="match status" value="1"/>
</dbReference>
<dbReference type="GO" id="GO:0005737">
    <property type="term" value="C:cytoplasm"/>
    <property type="evidence" value="ECO:0007669"/>
    <property type="project" value="UniProtKB-SubCell"/>
</dbReference>
<evidence type="ECO:0000256" key="2">
    <source>
        <dbReference type="ARBA" id="ARBA00004496"/>
    </source>
</evidence>
<dbReference type="PANTHER" id="PTHR10012:SF0">
    <property type="entry name" value="SERINE_THREONINE-PROTEIN PHOSPHATASE 2A ACTIVATOR"/>
    <property type="match status" value="1"/>
</dbReference>
<keyword evidence="6 7" id="KW-0413">Isomerase</keyword>
<dbReference type="AlphaFoldDB" id="M5G6M8"/>
<dbReference type="InterPro" id="IPR043170">
    <property type="entry name" value="PTPA_C_lid"/>
</dbReference>
<evidence type="ECO:0000256" key="1">
    <source>
        <dbReference type="ARBA" id="ARBA00000971"/>
    </source>
</evidence>
<dbReference type="OMA" id="DACHISP"/>
<organism evidence="8 9">
    <name type="scientific">Dacryopinax primogenitus (strain DJM 731)</name>
    <name type="common">Brown rot fungus</name>
    <dbReference type="NCBI Taxonomy" id="1858805"/>
    <lineage>
        <taxon>Eukaryota</taxon>
        <taxon>Fungi</taxon>
        <taxon>Dikarya</taxon>
        <taxon>Basidiomycota</taxon>
        <taxon>Agaricomycotina</taxon>
        <taxon>Dacrymycetes</taxon>
        <taxon>Dacrymycetales</taxon>
        <taxon>Dacrymycetaceae</taxon>
        <taxon>Dacryopinax</taxon>
    </lineage>
</organism>
<dbReference type="EMBL" id="JH795858">
    <property type="protein sequence ID" value="EJU04354.1"/>
    <property type="molecule type" value="Genomic_DNA"/>
</dbReference>
<keyword evidence="5 7" id="KW-0697">Rotamase</keyword>
<evidence type="ECO:0000256" key="5">
    <source>
        <dbReference type="ARBA" id="ARBA00023110"/>
    </source>
</evidence>
<dbReference type="OrthoDB" id="16120at2759"/>
<dbReference type="Gene3D" id="1.20.120.1150">
    <property type="match status" value="1"/>
</dbReference>
<dbReference type="HOGENOM" id="CLU_030733_1_0_1"/>
<comment type="similarity">
    <text evidence="3 7">Belongs to the PTPA-type PPIase family.</text>
</comment>
<evidence type="ECO:0000256" key="6">
    <source>
        <dbReference type="ARBA" id="ARBA00023235"/>
    </source>
</evidence>
<reference evidence="8 9" key="1">
    <citation type="journal article" date="2012" name="Science">
        <title>The Paleozoic origin of enzymatic lignin decomposition reconstructed from 31 fungal genomes.</title>
        <authorList>
            <person name="Floudas D."/>
            <person name="Binder M."/>
            <person name="Riley R."/>
            <person name="Barry K."/>
            <person name="Blanchette R.A."/>
            <person name="Henrissat B."/>
            <person name="Martinez A.T."/>
            <person name="Otillar R."/>
            <person name="Spatafora J.W."/>
            <person name="Yadav J.S."/>
            <person name="Aerts A."/>
            <person name="Benoit I."/>
            <person name="Boyd A."/>
            <person name="Carlson A."/>
            <person name="Copeland A."/>
            <person name="Coutinho P.M."/>
            <person name="de Vries R.P."/>
            <person name="Ferreira P."/>
            <person name="Findley K."/>
            <person name="Foster B."/>
            <person name="Gaskell J."/>
            <person name="Glotzer D."/>
            <person name="Gorecki P."/>
            <person name="Heitman J."/>
            <person name="Hesse C."/>
            <person name="Hori C."/>
            <person name="Igarashi K."/>
            <person name="Jurgens J.A."/>
            <person name="Kallen N."/>
            <person name="Kersten P."/>
            <person name="Kohler A."/>
            <person name="Kuees U."/>
            <person name="Kumar T.K.A."/>
            <person name="Kuo A."/>
            <person name="LaButti K."/>
            <person name="Larrondo L.F."/>
            <person name="Lindquist E."/>
            <person name="Ling A."/>
            <person name="Lombard V."/>
            <person name="Lucas S."/>
            <person name="Lundell T."/>
            <person name="Martin R."/>
            <person name="McLaughlin D.J."/>
            <person name="Morgenstern I."/>
            <person name="Morin E."/>
            <person name="Murat C."/>
            <person name="Nagy L.G."/>
            <person name="Nolan M."/>
            <person name="Ohm R.A."/>
            <person name="Patyshakuliyeva A."/>
            <person name="Rokas A."/>
            <person name="Ruiz-Duenas F.J."/>
            <person name="Sabat G."/>
            <person name="Salamov A."/>
            <person name="Samejima M."/>
            <person name="Schmutz J."/>
            <person name="Slot J.C."/>
            <person name="St John F."/>
            <person name="Stenlid J."/>
            <person name="Sun H."/>
            <person name="Sun S."/>
            <person name="Syed K."/>
            <person name="Tsang A."/>
            <person name="Wiebenga A."/>
            <person name="Young D."/>
            <person name="Pisabarro A."/>
            <person name="Eastwood D.C."/>
            <person name="Martin F."/>
            <person name="Cullen D."/>
            <person name="Grigoriev I.V."/>
            <person name="Hibbett D.S."/>
        </authorList>
    </citation>
    <scope>NUCLEOTIDE SEQUENCE [LARGE SCALE GENOMIC DNA]</scope>
    <source>
        <strain evidence="8 9">DJM-731 SS1</strain>
    </source>
</reference>
<evidence type="ECO:0000256" key="7">
    <source>
        <dbReference type="RuleBase" id="RU361210"/>
    </source>
</evidence>
<comment type="function">
    <text evidence="7">PPIases accelerate the folding of proteins. It catalyzes the cis-trans isomerization of proline imidic peptide bonds in oligopeptides.</text>
</comment>
<evidence type="ECO:0000313" key="9">
    <source>
        <dbReference type="Proteomes" id="UP000030653"/>
    </source>
</evidence>
<keyword evidence="9" id="KW-1185">Reference proteome</keyword>
<name>M5G6M8_DACPD</name>
<dbReference type="GO" id="GO:0007052">
    <property type="term" value="P:mitotic spindle organization"/>
    <property type="evidence" value="ECO:0007669"/>
    <property type="project" value="TreeGrafter"/>
</dbReference>
<keyword evidence="4 7" id="KW-0963">Cytoplasm</keyword>
<sequence>PSPKISSDTLLNTWHTTSSYSNLQIYLSRLSSASTGVSLNSDILDHPSPQTQAIIAFIDQLHLVAERVPPLPTPQRYGNLAFRSFGHQLSLSLPTLLRELLPDAYHPAVPFLVPHLLSSFGNFTRMDYGTGHELSFLLFLLTLSLLRYLPSSNQQDLESSLLIFPRYLSLAWFIQDRYRLEPAGSHGVWGLDDYHFLPYLLGAAELVGSGTTPESQPLPPPNLYTLLIQRLHTLKSGPFASHSPQLYSITSVPTWSKVLKGLRRMYEVEVLGKRVVVQHLALGGVLGW</sequence>
<dbReference type="Proteomes" id="UP000030653">
    <property type="component" value="Unassembled WGS sequence"/>
</dbReference>
<comment type="catalytic activity">
    <reaction evidence="1 7">
        <text>[protein]-peptidylproline (omega=180) = [protein]-peptidylproline (omega=0)</text>
        <dbReference type="Rhea" id="RHEA:16237"/>
        <dbReference type="Rhea" id="RHEA-COMP:10747"/>
        <dbReference type="Rhea" id="RHEA-COMP:10748"/>
        <dbReference type="ChEBI" id="CHEBI:83833"/>
        <dbReference type="ChEBI" id="CHEBI:83834"/>
        <dbReference type="EC" id="5.2.1.8"/>
    </reaction>
</comment>
<comment type="subcellular location">
    <subcellularLocation>
        <location evidence="2 7">Cytoplasm</location>
    </subcellularLocation>
</comment>
<evidence type="ECO:0000313" key="8">
    <source>
        <dbReference type="EMBL" id="EJU04354.1"/>
    </source>
</evidence>
<protein>
    <recommendedName>
        <fullName evidence="7">Serine/threonine-protein phosphatase 2A activator</fullName>
        <ecNumber evidence="7">5.2.1.8</ecNumber>
    </recommendedName>
    <alternativeName>
        <fullName evidence="7">Phosphotyrosyl phosphatase activator</fullName>
    </alternativeName>
</protein>
<dbReference type="PIRSF" id="PIRSF016325">
    <property type="entry name" value="Phstyr_phstse_ac"/>
    <property type="match status" value="1"/>
</dbReference>
<dbReference type="PANTHER" id="PTHR10012">
    <property type="entry name" value="SERINE/THREONINE-PROTEIN PHOSPHATASE 2A REGULATORY SUBUNIT B"/>
    <property type="match status" value="1"/>
</dbReference>
<evidence type="ECO:0000256" key="3">
    <source>
        <dbReference type="ARBA" id="ARBA00011019"/>
    </source>
</evidence>
<dbReference type="GeneID" id="63689517"/>